<feature type="non-terminal residue" evidence="3">
    <location>
        <position position="351"/>
    </location>
</feature>
<evidence type="ECO:0000259" key="2">
    <source>
        <dbReference type="Pfam" id="PF12335"/>
    </source>
</evidence>
<dbReference type="InterPro" id="IPR022096">
    <property type="entry name" value="SBF1/SBF2"/>
</dbReference>
<dbReference type="PANTHER" id="PTHR13663:SF2">
    <property type="entry name" value="SIMILAR TO RIKEN CDNA 6430548M08"/>
    <property type="match status" value="1"/>
</dbReference>
<proteinExistence type="predicted"/>
<evidence type="ECO:0000256" key="1">
    <source>
        <dbReference type="SAM" id="MobiDB-lite"/>
    </source>
</evidence>
<dbReference type="PANTHER" id="PTHR13663">
    <property type="entry name" value="SIMILAR TO RIKEN CDNA 6430548M08"/>
    <property type="match status" value="1"/>
</dbReference>
<feature type="compositionally biased region" description="Basic and acidic residues" evidence="1">
    <location>
        <begin position="102"/>
        <end position="111"/>
    </location>
</feature>
<dbReference type="Pfam" id="PF12335">
    <property type="entry name" value="SBF2"/>
    <property type="match status" value="1"/>
</dbReference>
<dbReference type="InterPro" id="IPR039872">
    <property type="entry name" value="KIAA0513"/>
</dbReference>
<comment type="caution">
    <text evidence="3">The sequence shown here is derived from an EMBL/GenBank/DDBJ whole genome shotgun (WGS) entry which is preliminary data.</text>
</comment>
<sequence>DSFDENIIDFESRKVKERRAYEEVFSGKYRQPNLIAKLASDEYNIVDINPKSSSGSSSGDTNFSLTSTPNIDENDHSPCNTHGSIDKLDLSDNFDDINDENLMPKDPKSDESPSTSKCDPPQSSLISSDLNVWIRSESEDSVPSWASSISLDSQTEEAIVEFMRKFVSVLFQDSSSISLDIKSEFGLKARTETGRLWFARLVSAQRGKCKRVNESTFYSLVQYFAIILFECGDSEDYSPAKILMNMCFTFFHEIDVPGCAPYNEYLYHYLRAQPIWQSLRFWNAAFFDALQCQRVHRPVPTSSNKSKDQMFQKSTSTASSPCTNEADDNGYDVDVLKDDQQFQQNISFGLL</sequence>
<dbReference type="OrthoDB" id="6268344at2759"/>
<evidence type="ECO:0000313" key="4">
    <source>
        <dbReference type="Proteomes" id="UP001151699"/>
    </source>
</evidence>
<feature type="compositionally biased region" description="Polar residues" evidence="1">
    <location>
        <begin position="112"/>
        <end position="124"/>
    </location>
</feature>
<feature type="compositionally biased region" description="Polar residues" evidence="1">
    <location>
        <begin position="60"/>
        <end position="83"/>
    </location>
</feature>
<evidence type="ECO:0000313" key="3">
    <source>
        <dbReference type="EMBL" id="KAJ6626438.1"/>
    </source>
</evidence>
<keyword evidence="4" id="KW-1185">Reference proteome</keyword>
<organism evidence="3 4">
    <name type="scientific">Pseudolycoriella hygida</name>
    <dbReference type="NCBI Taxonomy" id="35572"/>
    <lineage>
        <taxon>Eukaryota</taxon>
        <taxon>Metazoa</taxon>
        <taxon>Ecdysozoa</taxon>
        <taxon>Arthropoda</taxon>
        <taxon>Hexapoda</taxon>
        <taxon>Insecta</taxon>
        <taxon>Pterygota</taxon>
        <taxon>Neoptera</taxon>
        <taxon>Endopterygota</taxon>
        <taxon>Diptera</taxon>
        <taxon>Nematocera</taxon>
        <taxon>Sciaroidea</taxon>
        <taxon>Sciaridae</taxon>
        <taxon>Pseudolycoriella</taxon>
    </lineage>
</organism>
<gene>
    <name evidence="3" type="ORF">Bhyg_17776</name>
</gene>
<reference evidence="3" key="1">
    <citation type="submission" date="2022-07" db="EMBL/GenBank/DDBJ databases">
        <authorList>
            <person name="Trinca V."/>
            <person name="Uliana J.V.C."/>
            <person name="Torres T.T."/>
            <person name="Ward R.J."/>
            <person name="Monesi N."/>
        </authorList>
    </citation>
    <scope>NUCLEOTIDE SEQUENCE</scope>
    <source>
        <strain evidence="3">HSMRA1968</strain>
        <tissue evidence="3">Whole embryos</tissue>
    </source>
</reference>
<dbReference type="Proteomes" id="UP001151699">
    <property type="component" value="Unassembled WGS sequence"/>
</dbReference>
<accession>A0A9Q0MJ58</accession>
<feature type="non-terminal residue" evidence="3">
    <location>
        <position position="1"/>
    </location>
</feature>
<dbReference type="AlphaFoldDB" id="A0A9Q0MJ58"/>
<feature type="region of interest" description="Disordered" evidence="1">
    <location>
        <begin position="47"/>
        <end position="124"/>
    </location>
</feature>
<feature type="compositionally biased region" description="Polar residues" evidence="1">
    <location>
        <begin position="311"/>
        <end position="323"/>
    </location>
</feature>
<dbReference type="EMBL" id="WJQU01003257">
    <property type="protein sequence ID" value="KAJ6626438.1"/>
    <property type="molecule type" value="Genomic_DNA"/>
</dbReference>
<feature type="domain" description="SBF1/SBF2" evidence="2">
    <location>
        <begin position="212"/>
        <end position="316"/>
    </location>
</feature>
<name>A0A9Q0MJ58_9DIPT</name>
<feature type="region of interest" description="Disordered" evidence="1">
    <location>
        <begin position="298"/>
        <end position="325"/>
    </location>
</feature>
<protein>
    <recommendedName>
        <fullName evidence="2">SBF1/SBF2 domain-containing protein</fullName>
    </recommendedName>
</protein>